<evidence type="ECO:0000313" key="2">
    <source>
        <dbReference type="Proteomes" id="UP000066042"/>
    </source>
</evidence>
<name>A0A0S1XF90_THEBA</name>
<proteinExistence type="predicted"/>
<protein>
    <submittedName>
        <fullName evidence="1">Uncharacterized protein</fullName>
    </submittedName>
</protein>
<organism evidence="1 2">
    <name type="scientific">Thermococcus barophilus</name>
    <dbReference type="NCBI Taxonomy" id="55802"/>
    <lineage>
        <taxon>Archaea</taxon>
        <taxon>Methanobacteriati</taxon>
        <taxon>Methanobacteriota</taxon>
        <taxon>Thermococci</taxon>
        <taxon>Thermococcales</taxon>
        <taxon>Thermococcaceae</taxon>
        <taxon>Thermococcus</taxon>
    </lineage>
</organism>
<dbReference type="STRING" id="55802.TBCH5v1_2588"/>
<dbReference type="PATRIC" id="fig|55802.8.peg.2575"/>
<sequence length="125" mass="14660">MFGELVNGVKMAFTGIRYPQLISFVEDVMNFALWFQEVFRFDKADFDEIKEYIQRKFEELEQRGDEISDEEIQKALGDVVLKVMKKAGKYVKASKYDEEKNVLKVVLQDKEKRKLVLVITAKVVE</sequence>
<accession>A0A0S1XF90</accession>
<dbReference type="RefSeq" id="WP_056934853.1">
    <property type="nucleotide sequence ID" value="NZ_CP013050.1"/>
</dbReference>
<dbReference type="GeneID" id="26137794"/>
<evidence type="ECO:0000313" key="1">
    <source>
        <dbReference type="EMBL" id="ALM76477.1"/>
    </source>
</evidence>
<dbReference type="Proteomes" id="UP000066042">
    <property type="component" value="Chromosome"/>
</dbReference>
<gene>
    <name evidence="1" type="ORF">TBCH5v1_2588</name>
</gene>
<dbReference type="EMBL" id="CP013050">
    <property type="protein sequence ID" value="ALM76477.1"/>
    <property type="molecule type" value="Genomic_DNA"/>
</dbReference>
<reference evidence="1 2" key="1">
    <citation type="journal article" date="2016" name="Genome Announc.">
        <title>Complete genome sequence of the hyperthermophilic and piezophilic archaeon Thermococcus barophilus Ch5, capable of growth at the expense of hydrogenogenesis from carbon monoxide and formate.</title>
        <authorList>
            <person name="Oger P."/>
            <person name="Sokolova T.G."/>
            <person name="Kozhevnikova D.A."/>
            <person name="Taranov E.A."/>
            <person name="Vannier P."/>
            <person name="Lee H.S."/>
            <person name="Kwon K.K."/>
            <person name="Kang S.G."/>
            <person name="Lee J.H."/>
            <person name="Bonch-Osmolovskaya E.A."/>
            <person name="Lebedinsky A.V."/>
        </authorList>
    </citation>
    <scope>NUCLEOTIDE SEQUENCE [LARGE SCALE GENOMIC DNA]</scope>
    <source>
        <strain evidence="2">Ch5</strain>
    </source>
</reference>
<dbReference type="AlphaFoldDB" id="A0A0S1XF90"/>